<dbReference type="Pfam" id="PF25597">
    <property type="entry name" value="SH3_retrovirus"/>
    <property type="match status" value="1"/>
</dbReference>
<dbReference type="Pfam" id="PF22936">
    <property type="entry name" value="Pol_BBD"/>
    <property type="match status" value="1"/>
</dbReference>
<keyword evidence="7" id="KW-1185">Reference proteome</keyword>
<keyword evidence="1" id="KW-0378">Hydrolase</keyword>
<reference evidence="6" key="2">
    <citation type="submission" date="2021-02" db="EMBL/GenBank/DDBJ databases">
        <authorList>
            <person name="Kimball J.A."/>
            <person name="Haas M.W."/>
            <person name="Macchietto M."/>
            <person name="Kono T."/>
            <person name="Duquette J."/>
            <person name="Shao M."/>
        </authorList>
    </citation>
    <scope>NUCLEOTIDE SEQUENCE</scope>
    <source>
        <tissue evidence="6">Fresh leaf tissue</tissue>
    </source>
</reference>
<dbReference type="Pfam" id="PF14223">
    <property type="entry name" value="Retrotran_gag_2"/>
    <property type="match status" value="1"/>
</dbReference>
<evidence type="ECO:0000259" key="5">
    <source>
        <dbReference type="PROSITE" id="PS50994"/>
    </source>
</evidence>
<evidence type="ECO:0000256" key="3">
    <source>
        <dbReference type="SAM" id="MobiDB-lite"/>
    </source>
</evidence>
<keyword evidence="2" id="KW-0863">Zinc-finger</keyword>
<dbReference type="PANTHER" id="PTHR42648">
    <property type="entry name" value="TRANSPOSASE, PUTATIVE-RELATED"/>
    <property type="match status" value="1"/>
</dbReference>
<dbReference type="GO" id="GO:0008270">
    <property type="term" value="F:zinc ion binding"/>
    <property type="evidence" value="ECO:0007669"/>
    <property type="project" value="UniProtKB-KW"/>
</dbReference>
<evidence type="ECO:0000313" key="6">
    <source>
        <dbReference type="EMBL" id="KAG8082074.1"/>
    </source>
</evidence>
<evidence type="ECO:0000256" key="1">
    <source>
        <dbReference type="ARBA" id="ARBA00022670"/>
    </source>
</evidence>
<dbReference type="AlphaFoldDB" id="A0A8J5TH77"/>
<evidence type="ECO:0000256" key="2">
    <source>
        <dbReference type="PROSITE-ProRule" id="PRU00047"/>
    </source>
</evidence>
<feature type="region of interest" description="Disordered" evidence="3">
    <location>
        <begin position="260"/>
        <end position="306"/>
    </location>
</feature>
<dbReference type="Pfam" id="PF00665">
    <property type="entry name" value="rve"/>
    <property type="match status" value="1"/>
</dbReference>
<evidence type="ECO:0000259" key="4">
    <source>
        <dbReference type="PROSITE" id="PS50158"/>
    </source>
</evidence>
<dbReference type="PANTHER" id="PTHR42648:SF25">
    <property type="entry name" value="RNA-DIRECTED DNA POLYMERASE"/>
    <property type="match status" value="1"/>
</dbReference>
<keyword evidence="2" id="KW-0862">Zinc</keyword>
<feature type="domain" description="CCHC-type" evidence="4">
    <location>
        <begin position="313"/>
        <end position="328"/>
    </location>
</feature>
<accession>A0A8J5TH77</accession>
<dbReference type="Proteomes" id="UP000729402">
    <property type="component" value="Unassembled WGS sequence"/>
</dbReference>
<keyword evidence="2" id="KW-0479">Metal-binding</keyword>
<dbReference type="InterPro" id="IPR039537">
    <property type="entry name" value="Retrotran_Ty1/copia-like"/>
</dbReference>
<dbReference type="InterPro" id="IPR001584">
    <property type="entry name" value="Integrase_cat-core"/>
</dbReference>
<dbReference type="InterPro" id="IPR054722">
    <property type="entry name" value="PolX-like_BBD"/>
</dbReference>
<dbReference type="InterPro" id="IPR057670">
    <property type="entry name" value="SH3_retrovirus"/>
</dbReference>
<dbReference type="GO" id="GO:0006508">
    <property type="term" value="P:proteolysis"/>
    <property type="evidence" value="ECO:0007669"/>
    <property type="project" value="UniProtKB-KW"/>
</dbReference>
<dbReference type="PROSITE" id="PS50158">
    <property type="entry name" value="ZF_CCHC"/>
    <property type="match status" value="1"/>
</dbReference>
<dbReference type="InterPro" id="IPR001878">
    <property type="entry name" value="Znf_CCHC"/>
</dbReference>
<proteinExistence type="predicted"/>
<comment type="caution">
    <text evidence="6">The sequence shown here is derived from an EMBL/GenBank/DDBJ whole genome shotgun (WGS) entry which is preliminary data.</text>
</comment>
<dbReference type="Pfam" id="PF13976">
    <property type="entry name" value="gag_pre-integrs"/>
    <property type="match status" value="1"/>
</dbReference>
<dbReference type="GO" id="GO:0003676">
    <property type="term" value="F:nucleic acid binding"/>
    <property type="evidence" value="ECO:0007669"/>
    <property type="project" value="InterPro"/>
</dbReference>
<dbReference type="EMBL" id="JAAALK010000086">
    <property type="protein sequence ID" value="KAG8082074.1"/>
    <property type="molecule type" value="Genomic_DNA"/>
</dbReference>
<protein>
    <submittedName>
        <fullName evidence="6">Uncharacterized protein</fullName>
    </submittedName>
</protein>
<dbReference type="PROSITE" id="PS50994">
    <property type="entry name" value="INTEGRASE"/>
    <property type="match status" value="1"/>
</dbReference>
<dbReference type="InterPro" id="IPR025724">
    <property type="entry name" value="GAG-pre-integrase_dom"/>
</dbReference>
<organism evidence="6 7">
    <name type="scientific">Zizania palustris</name>
    <name type="common">Northern wild rice</name>
    <dbReference type="NCBI Taxonomy" id="103762"/>
    <lineage>
        <taxon>Eukaryota</taxon>
        <taxon>Viridiplantae</taxon>
        <taxon>Streptophyta</taxon>
        <taxon>Embryophyta</taxon>
        <taxon>Tracheophyta</taxon>
        <taxon>Spermatophyta</taxon>
        <taxon>Magnoliopsida</taxon>
        <taxon>Liliopsida</taxon>
        <taxon>Poales</taxon>
        <taxon>Poaceae</taxon>
        <taxon>BOP clade</taxon>
        <taxon>Oryzoideae</taxon>
        <taxon>Oryzeae</taxon>
        <taxon>Zizaniinae</taxon>
        <taxon>Zizania</taxon>
    </lineage>
</organism>
<dbReference type="SMART" id="SM00343">
    <property type="entry name" value="ZnF_C2HC"/>
    <property type="match status" value="1"/>
</dbReference>
<gene>
    <name evidence="6" type="ORF">GUJ93_ZPchr0014g47192</name>
</gene>
<reference evidence="6" key="1">
    <citation type="journal article" date="2021" name="bioRxiv">
        <title>Whole Genome Assembly and Annotation of Northern Wild Rice, Zizania palustris L., Supports a Whole Genome Duplication in the Zizania Genus.</title>
        <authorList>
            <person name="Haas M."/>
            <person name="Kono T."/>
            <person name="Macchietto M."/>
            <person name="Millas R."/>
            <person name="McGilp L."/>
            <person name="Shao M."/>
            <person name="Duquette J."/>
            <person name="Hirsch C.N."/>
            <person name="Kimball J."/>
        </authorList>
    </citation>
    <scope>NUCLEOTIDE SEQUENCE</scope>
    <source>
        <tissue evidence="6">Fresh leaf tissue</tissue>
    </source>
</reference>
<sequence>MNRRRQHRSASPGDRSYIGGNARGTGGTPDNARGSGGGTGDGDQLVYRVVREGGGGGSYPMLTKSNYYTWAALMRVKMQARGLWTAVDVGTENFIDDRNALEAITMGLPPELQGSIASKTSAKIAWDSLKKTHLGADRVRQARANTLRREFDSLKFKDGESVDDFGVRITDLANQLKVLDSGYTEPEIVRKFLQATPPRFGQIVMAIETLLDLDQMTVEDLIGRLKAADERHRLGGNGGGSSASLNLTEDELVARVLTRLQLSGDGSPGGGKTSATNRRSRGTGHDKDGGSSSGSKPYAGGNGKKKKVANNECRYCGKAGHWARECRKKKRDEQAHTTQAEEETELNLGVASIIAEPAGEQLFVRLGEGGGENCTRWILEGEKDAAPFAGLVSDSAVQHTSPSGVEVQEPIHLAEDKLFVQLGEKGEEGSTRWILDTGATNHMTGEHSIFSEIDTGVRGTVRFGDGSVVDIEGRGTIIFKLKSGEHQELAGVYYIPKLVANIVSLGQLDEDGYKILLEQNVLRIWDQRRRLLAKVPRSPGRLYVLFLAIDKPVCLAARSSEAAWQWHARFGHLGFQGLKEMVKQKMVRGLPEIDHVDQLCDSCLAGKQRRHSFPAISKYRAANPLELVHADICGPITPETPGGKKLFLLLVDDKSRYMWLLLLSAKSQASDAIIRLQARVEVEVGRKMGTLRTDRGGEFTSRTFADYCAEQGIQRHLTAPYTPQQNGVVERRNQTVLGMARSMLKAMNMPGWFWGEAVLTAIFILNRSLTRSVKGMTPFESWYGFKPPVHFFRVFGCVAHVKVAGGHLKKLDDRSVPMVFIGYEEGTKAYRFFNPKPNACIYRVMLCLMKEGHGAGMKAKVALTWMDRSRFTSSIPQ</sequence>
<feature type="domain" description="Integrase catalytic" evidence="5">
    <location>
        <begin position="620"/>
        <end position="786"/>
    </location>
</feature>
<feature type="region of interest" description="Disordered" evidence="3">
    <location>
        <begin position="1"/>
        <end position="44"/>
    </location>
</feature>
<dbReference type="OrthoDB" id="906313at2759"/>
<dbReference type="Pfam" id="PF00098">
    <property type="entry name" value="zf-CCHC"/>
    <property type="match status" value="1"/>
</dbReference>
<dbReference type="GO" id="GO:0015074">
    <property type="term" value="P:DNA integration"/>
    <property type="evidence" value="ECO:0007669"/>
    <property type="project" value="InterPro"/>
</dbReference>
<keyword evidence="1" id="KW-0645">Protease</keyword>
<evidence type="ECO:0000313" key="7">
    <source>
        <dbReference type="Proteomes" id="UP000729402"/>
    </source>
</evidence>
<dbReference type="GO" id="GO:0008233">
    <property type="term" value="F:peptidase activity"/>
    <property type="evidence" value="ECO:0007669"/>
    <property type="project" value="UniProtKB-KW"/>
</dbReference>
<name>A0A8J5TH77_ZIZPA</name>